<feature type="compositionally biased region" description="Polar residues" evidence="1">
    <location>
        <begin position="73"/>
        <end position="82"/>
    </location>
</feature>
<dbReference type="EMBL" id="JASMQC010000029">
    <property type="protein sequence ID" value="KAK1932554.1"/>
    <property type="molecule type" value="Genomic_DNA"/>
</dbReference>
<gene>
    <name evidence="2" type="ORF">P3T76_012138</name>
</gene>
<evidence type="ECO:0000313" key="3">
    <source>
        <dbReference type="Proteomes" id="UP001259832"/>
    </source>
</evidence>
<evidence type="ECO:0000256" key="1">
    <source>
        <dbReference type="SAM" id="MobiDB-lite"/>
    </source>
</evidence>
<reference evidence="2" key="1">
    <citation type="submission" date="2023-08" db="EMBL/GenBank/DDBJ databases">
        <title>Reference Genome Resource for the Citrus Pathogen Phytophthora citrophthora.</title>
        <authorList>
            <person name="Moller H."/>
            <person name="Coetzee B."/>
            <person name="Rose L.J."/>
            <person name="Van Niekerk J.M."/>
        </authorList>
    </citation>
    <scope>NUCLEOTIDE SEQUENCE</scope>
    <source>
        <strain evidence="2">STE-U-9442</strain>
    </source>
</reference>
<organism evidence="2 3">
    <name type="scientific">Phytophthora citrophthora</name>
    <dbReference type="NCBI Taxonomy" id="4793"/>
    <lineage>
        <taxon>Eukaryota</taxon>
        <taxon>Sar</taxon>
        <taxon>Stramenopiles</taxon>
        <taxon>Oomycota</taxon>
        <taxon>Peronosporomycetes</taxon>
        <taxon>Peronosporales</taxon>
        <taxon>Peronosporaceae</taxon>
        <taxon>Phytophthora</taxon>
    </lineage>
</organism>
<dbReference type="Proteomes" id="UP001259832">
    <property type="component" value="Unassembled WGS sequence"/>
</dbReference>
<proteinExistence type="predicted"/>
<dbReference type="AlphaFoldDB" id="A0AAD9G660"/>
<comment type="caution">
    <text evidence="2">The sequence shown here is derived from an EMBL/GenBank/DDBJ whole genome shotgun (WGS) entry which is preliminary data.</text>
</comment>
<protein>
    <submittedName>
        <fullName evidence="2">Uncharacterized protein</fullName>
    </submittedName>
</protein>
<evidence type="ECO:0000313" key="2">
    <source>
        <dbReference type="EMBL" id="KAK1932554.1"/>
    </source>
</evidence>
<accession>A0AAD9G660</accession>
<feature type="compositionally biased region" description="Basic and acidic residues" evidence="1">
    <location>
        <begin position="84"/>
        <end position="97"/>
    </location>
</feature>
<keyword evidence="3" id="KW-1185">Reference proteome</keyword>
<name>A0AAD9G660_9STRA</name>
<feature type="region of interest" description="Disordered" evidence="1">
    <location>
        <begin position="73"/>
        <end position="105"/>
    </location>
</feature>
<sequence length="268" mass="30843">MLCCLVMEPAVVGRELYLRKESATRRQWTKTGRPDANTSTPDEFVRLAVAIDDCAAFNPKQWRQVLDKSTSVLRHSHSNGSRSLRIDDKKKMEREGKSVAAQRTLSREEDTFAPVERDKIFPLVSVTQYLNQPDMVRDILMQAAIDEQQKHEVEVVRETDDDVMDPELEIEENDDEFYDVEVEQDDHEPIQAKPTGQMKASHVVLPLLTTMSPRTRRELAHLPPPSDVEMHEVESFARSVDHPEFSDDFYQIKNAEYLPTGNGNTFDW</sequence>